<gene>
    <name evidence="1" type="ORF">PNE06_11880</name>
</gene>
<sequence>MTDFQNDMYRRYLASGQAEKAEAFRQAGADQRGAELAQTEAEVREAVELHVYCDMCLSDIQSACRRRGVKLRKSRSRMEAALIEALVKERMEKL</sequence>
<dbReference type="EMBL" id="JAQLWV010000016">
    <property type="protein sequence ID" value="MDB7933770.1"/>
    <property type="molecule type" value="Genomic_DNA"/>
</dbReference>
<reference evidence="1" key="1">
    <citation type="submission" date="2023-01" db="EMBL/GenBank/DDBJ databases">
        <title>Human gut microbiome strain richness.</title>
        <authorList>
            <person name="Chen-Liaw A."/>
        </authorList>
    </citation>
    <scope>NUCLEOTIDE SEQUENCE</scope>
    <source>
        <strain evidence="1">1001287st1_F4_1001285I_161205</strain>
    </source>
</reference>
<dbReference type="Proteomes" id="UP001211173">
    <property type="component" value="Unassembled WGS sequence"/>
</dbReference>
<organism evidence="1 2">
    <name type="scientific">Flavonifractor plautii</name>
    <name type="common">Fusobacterium plautii</name>
    <dbReference type="NCBI Taxonomy" id="292800"/>
    <lineage>
        <taxon>Bacteria</taxon>
        <taxon>Bacillati</taxon>
        <taxon>Bacillota</taxon>
        <taxon>Clostridia</taxon>
        <taxon>Eubacteriales</taxon>
        <taxon>Oscillospiraceae</taxon>
        <taxon>Flavonifractor</taxon>
    </lineage>
</organism>
<accession>A0AAW6CK53</accession>
<proteinExistence type="predicted"/>
<evidence type="ECO:0000313" key="1">
    <source>
        <dbReference type="EMBL" id="MDB7933770.1"/>
    </source>
</evidence>
<protein>
    <submittedName>
        <fullName evidence="1">Uncharacterized protein</fullName>
    </submittedName>
</protein>
<dbReference type="AlphaFoldDB" id="A0AAW6CK53"/>
<name>A0AAW6CK53_FLAPL</name>
<dbReference type="RefSeq" id="WP_195384142.1">
    <property type="nucleotide sequence ID" value="NZ_CAXUMB010000012.1"/>
</dbReference>
<evidence type="ECO:0000313" key="2">
    <source>
        <dbReference type="Proteomes" id="UP001211173"/>
    </source>
</evidence>
<comment type="caution">
    <text evidence="1">The sequence shown here is derived from an EMBL/GenBank/DDBJ whole genome shotgun (WGS) entry which is preliminary data.</text>
</comment>